<sequence>MLKDSFFIFKQEAIPGTFVSAGFYCDFKLTLKTAADFLERIGPYIQKPLRTGRIEALADGRTHFFFVLDLGIGQILYDQIKAEGRQLTEEEAAQPEVVELQGYHSAFQRGGHVPGLKSAIHDSINPI</sequence>
<comment type="caution">
    <text evidence="1">The sequence shown here is derived from an EMBL/GenBank/DDBJ whole genome shotgun (WGS) entry which is preliminary data.</text>
</comment>
<reference evidence="2" key="1">
    <citation type="journal article" date="2019" name="Int. J. Syst. Evol. Microbiol.">
        <title>The Global Catalogue of Microorganisms (GCM) 10K type strain sequencing project: providing services to taxonomists for standard genome sequencing and annotation.</title>
        <authorList>
            <consortium name="The Broad Institute Genomics Platform"/>
            <consortium name="The Broad Institute Genome Sequencing Center for Infectious Disease"/>
            <person name="Wu L."/>
            <person name="Ma J."/>
        </authorList>
    </citation>
    <scope>NUCLEOTIDE SEQUENCE [LARGE SCALE GENOMIC DNA]</scope>
    <source>
        <strain evidence="2">CCUG 55608</strain>
    </source>
</reference>
<name>A0ABW3Q811_9BACT</name>
<protein>
    <submittedName>
        <fullName evidence="1">Uncharacterized protein</fullName>
    </submittedName>
</protein>
<proteinExistence type="predicted"/>
<evidence type="ECO:0000313" key="1">
    <source>
        <dbReference type="EMBL" id="MFD1143447.1"/>
    </source>
</evidence>
<dbReference type="RefSeq" id="WP_265991409.1">
    <property type="nucleotide sequence ID" value="NZ_CP110973.1"/>
</dbReference>
<dbReference type="EMBL" id="JBHTLP010000011">
    <property type="protein sequence ID" value="MFD1143447.1"/>
    <property type="molecule type" value="Genomic_DNA"/>
</dbReference>
<gene>
    <name evidence="1" type="ORF">ACFQ4C_20140</name>
</gene>
<evidence type="ECO:0000313" key="2">
    <source>
        <dbReference type="Proteomes" id="UP001597116"/>
    </source>
</evidence>
<keyword evidence="2" id="KW-1185">Reference proteome</keyword>
<dbReference type="Proteomes" id="UP001597116">
    <property type="component" value="Unassembled WGS sequence"/>
</dbReference>
<organism evidence="1 2">
    <name type="scientific">Larkinella insperata</name>
    <dbReference type="NCBI Taxonomy" id="332158"/>
    <lineage>
        <taxon>Bacteria</taxon>
        <taxon>Pseudomonadati</taxon>
        <taxon>Bacteroidota</taxon>
        <taxon>Cytophagia</taxon>
        <taxon>Cytophagales</taxon>
        <taxon>Spirosomataceae</taxon>
        <taxon>Larkinella</taxon>
    </lineage>
</organism>
<accession>A0ABW3Q811</accession>